<proteinExistence type="predicted"/>
<reference evidence="1" key="1">
    <citation type="journal article" date="2014" name="Genome Announc.">
        <title>Draft Genome Sequence of Clostridium straminisolvens Strain JCM 21531T, Isolated from a Cellulose-Degrading Bacterial Community.</title>
        <authorList>
            <person name="Yuki M."/>
            <person name="Oshima K."/>
            <person name="Suda W."/>
            <person name="Sakamoto M."/>
            <person name="Kitamura K."/>
            <person name="Iida T."/>
            <person name="Hattori M."/>
            <person name="Ohkuma M."/>
        </authorList>
    </citation>
    <scope>NUCLEOTIDE SEQUENCE [LARGE SCALE GENOMIC DNA]</scope>
    <source>
        <strain evidence="1">JCM 21531</strain>
    </source>
</reference>
<gene>
    <name evidence="1" type="ORF">JCM21531_3754</name>
</gene>
<keyword evidence="2" id="KW-1185">Reference proteome</keyword>
<accession>W4VAE9</accession>
<name>W4VAE9_9FIRM</name>
<evidence type="ECO:0000313" key="2">
    <source>
        <dbReference type="Proteomes" id="UP000019109"/>
    </source>
</evidence>
<evidence type="ECO:0000313" key="1">
    <source>
        <dbReference type="EMBL" id="GAE90167.1"/>
    </source>
</evidence>
<dbReference type="EMBL" id="BAVR01000057">
    <property type="protein sequence ID" value="GAE90167.1"/>
    <property type="molecule type" value="Genomic_DNA"/>
</dbReference>
<dbReference type="Proteomes" id="UP000019109">
    <property type="component" value="Unassembled WGS sequence"/>
</dbReference>
<dbReference type="RefSeq" id="WP_201768059.1">
    <property type="nucleotide sequence ID" value="NZ_BAVR01000057.1"/>
</dbReference>
<sequence length="78" mass="8763">MFLIKQIDDDYRKEVVKLAIENWSSSIIVSKGKVHSFEDLPGFIALENCRIIGIITYSITDDSCEIASLDSLVENRGV</sequence>
<keyword evidence="1" id="KW-0808">Transferase</keyword>
<organism evidence="1 2">
    <name type="scientific">Acetivibrio straminisolvens JCM 21531</name>
    <dbReference type="NCBI Taxonomy" id="1294263"/>
    <lineage>
        <taxon>Bacteria</taxon>
        <taxon>Bacillati</taxon>
        <taxon>Bacillota</taxon>
        <taxon>Clostridia</taxon>
        <taxon>Eubacteriales</taxon>
        <taxon>Oscillospiraceae</taxon>
        <taxon>Acetivibrio</taxon>
    </lineage>
</organism>
<dbReference type="STRING" id="1294263.JCM21531_3754"/>
<protein>
    <submittedName>
        <fullName evidence="1">Acetyltransferase</fullName>
    </submittedName>
</protein>
<dbReference type="GO" id="GO:0016740">
    <property type="term" value="F:transferase activity"/>
    <property type="evidence" value="ECO:0007669"/>
    <property type="project" value="UniProtKB-KW"/>
</dbReference>
<dbReference type="AlphaFoldDB" id="W4VAE9"/>
<comment type="caution">
    <text evidence="1">The sequence shown here is derived from an EMBL/GenBank/DDBJ whole genome shotgun (WGS) entry which is preliminary data.</text>
</comment>